<keyword evidence="2" id="KW-1015">Disulfide bond</keyword>
<dbReference type="InterPro" id="IPR013783">
    <property type="entry name" value="Ig-like_fold"/>
</dbReference>
<dbReference type="InterPro" id="IPR007110">
    <property type="entry name" value="Ig-like_dom"/>
</dbReference>
<dbReference type="FunFam" id="2.60.40.10:FF:000491">
    <property type="entry name" value="Immunoglobulin superfamily, member 3"/>
    <property type="match status" value="1"/>
</dbReference>
<dbReference type="CDD" id="cd00096">
    <property type="entry name" value="Ig"/>
    <property type="match status" value="1"/>
</dbReference>
<feature type="domain" description="Ig-like" evidence="5">
    <location>
        <begin position="781"/>
        <end position="880"/>
    </location>
</feature>
<dbReference type="InterPro" id="IPR003599">
    <property type="entry name" value="Ig_sub"/>
</dbReference>
<dbReference type="AlphaFoldDB" id="A0A8C1H9S4"/>
<feature type="transmembrane region" description="Helical" evidence="4">
    <location>
        <begin position="896"/>
        <end position="917"/>
    </location>
</feature>
<dbReference type="PANTHER" id="PTHR12207">
    <property type="entry name" value="V-SET AND TRANSMEMBRANE DOMAIN-CONTAINING PROTEIN"/>
    <property type="match status" value="1"/>
</dbReference>
<keyword evidence="4" id="KW-0472">Membrane</keyword>
<keyword evidence="4" id="KW-0812">Transmembrane</keyword>
<dbReference type="InterPro" id="IPR051102">
    <property type="entry name" value="IgSF_V-set/TM_domain"/>
</dbReference>
<dbReference type="SMART" id="SM00406">
    <property type="entry name" value="IGv"/>
    <property type="match status" value="3"/>
</dbReference>
<evidence type="ECO:0000256" key="3">
    <source>
        <dbReference type="ARBA" id="ARBA00023319"/>
    </source>
</evidence>
<feature type="domain" description="Ig-like" evidence="5">
    <location>
        <begin position="248"/>
        <end position="367"/>
    </location>
</feature>
<evidence type="ECO:0000313" key="7">
    <source>
        <dbReference type="Proteomes" id="UP001108240"/>
    </source>
</evidence>
<dbReference type="PROSITE" id="PS50835">
    <property type="entry name" value="IG_LIKE"/>
    <property type="match status" value="6"/>
</dbReference>
<dbReference type="GO" id="GO:0016020">
    <property type="term" value="C:membrane"/>
    <property type="evidence" value="ECO:0007669"/>
    <property type="project" value="TreeGrafter"/>
</dbReference>
<protein>
    <recommendedName>
        <fullName evidence="5">Ig-like domain-containing protein</fullName>
    </recommendedName>
</protein>
<feature type="domain" description="Ig-like" evidence="5">
    <location>
        <begin position="369"/>
        <end position="495"/>
    </location>
</feature>
<keyword evidence="3" id="KW-0393">Immunoglobulin domain</keyword>
<dbReference type="InterPro" id="IPR003598">
    <property type="entry name" value="Ig_sub2"/>
</dbReference>
<dbReference type="SMART" id="SM00409">
    <property type="entry name" value="IG"/>
    <property type="match status" value="6"/>
</dbReference>
<dbReference type="InterPro" id="IPR036179">
    <property type="entry name" value="Ig-like_dom_sf"/>
</dbReference>
<dbReference type="GeneTree" id="ENSGT00940000155177"/>
<dbReference type="PANTHER" id="PTHR12207:SF25">
    <property type="entry name" value="IMMUNOGLOBULIN SUPERFAMILY MEMBER 2"/>
    <property type="match status" value="1"/>
</dbReference>
<keyword evidence="4" id="KW-1133">Transmembrane helix</keyword>
<keyword evidence="7" id="KW-1185">Reference proteome</keyword>
<evidence type="ECO:0000256" key="2">
    <source>
        <dbReference type="ARBA" id="ARBA00023157"/>
    </source>
</evidence>
<reference evidence="6" key="1">
    <citation type="submission" date="2025-08" db="UniProtKB">
        <authorList>
            <consortium name="Ensembl"/>
        </authorList>
    </citation>
    <scope>IDENTIFICATION</scope>
</reference>
<evidence type="ECO:0000256" key="4">
    <source>
        <dbReference type="SAM" id="Phobius"/>
    </source>
</evidence>
<accession>A0A8C1H9S4</accession>
<organism evidence="6 7">
    <name type="scientific">Cyprinus carpio carpio</name>
    <dbReference type="NCBI Taxonomy" id="630221"/>
    <lineage>
        <taxon>Eukaryota</taxon>
        <taxon>Metazoa</taxon>
        <taxon>Chordata</taxon>
        <taxon>Craniata</taxon>
        <taxon>Vertebrata</taxon>
        <taxon>Euteleostomi</taxon>
        <taxon>Actinopterygii</taxon>
        <taxon>Neopterygii</taxon>
        <taxon>Teleostei</taxon>
        <taxon>Ostariophysi</taxon>
        <taxon>Cypriniformes</taxon>
        <taxon>Cyprinidae</taxon>
        <taxon>Cyprininae</taxon>
        <taxon>Cyprinus</taxon>
    </lineage>
</organism>
<dbReference type="InterPro" id="IPR013106">
    <property type="entry name" value="Ig_V-set"/>
</dbReference>
<feature type="domain" description="Ig-like" evidence="5">
    <location>
        <begin position="65"/>
        <end position="169"/>
    </location>
</feature>
<feature type="domain" description="Ig-like" evidence="5">
    <location>
        <begin position="506"/>
        <end position="614"/>
    </location>
</feature>
<dbReference type="Ensembl" id="ENSCCRT00000037133.2">
    <property type="protein sequence ID" value="ENSCCRP00000034265.2"/>
    <property type="gene ID" value="ENSCCRG00000082366.1"/>
</dbReference>
<keyword evidence="1" id="KW-0732">Signal</keyword>
<evidence type="ECO:0000259" key="5">
    <source>
        <dbReference type="PROSITE" id="PS50835"/>
    </source>
</evidence>
<dbReference type="Proteomes" id="UP001108240">
    <property type="component" value="Unplaced"/>
</dbReference>
<evidence type="ECO:0000256" key="1">
    <source>
        <dbReference type="ARBA" id="ARBA00022729"/>
    </source>
</evidence>
<dbReference type="Gene3D" id="2.60.40.10">
    <property type="entry name" value="Immunoglobulins"/>
    <property type="match status" value="6"/>
</dbReference>
<reference evidence="6" key="2">
    <citation type="submission" date="2025-09" db="UniProtKB">
        <authorList>
            <consortium name="Ensembl"/>
        </authorList>
    </citation>
    <scope>IDENTIFICATION</scope>
</reference>
<evidence type="ECO:0000313" key="6">
    <source>
        <dbReference type="Ensembl" id="ENSCCRP00000034265.2"/>
    </source>
</evidence>
<name>A0A8C1H9S4_CYPCA</name>
<dbReference type="SUPFAM" id="SSF48726">
    <property type="entry name" value="Immunoglobulin"/>
    <property type="match status" value="6"/>
</dbReference>
<dbReference type="SMART" id="SM00408">
    <property type="entry name" value="IGc2"/>
    <property type="match status" value="4"/>
</dbReference>
<dbReference type="Pfam" id="PF07686">
    <property type="entry name" value="V-set"/>
    <property type="match status" value="2"/>
</dbReference>
<feature type="domain" description="Ig-like" evidence="5">
    <location>
        <begin position="630"/>
        <end position="750"/>
    </location>
</feature>
<proteinExistence type="predicted"/>
<sequence length="952" mass="107117">MFSGRISNKEIYIQRLSGSSVLLWIKNLQENDAGDLLCETLHPCGVYYGDYDDEAKLNVIADTLEALYSGSPSQSLSEGDPLQLECQVSSQTFQHTYLMVTWFLHGEEDENPRPIITLDRDLTVKPGAGFEDRYRARLISMDKVEDTTYRLKMPQVQQSDQGKFFCKATEWIQDPDHSWTQIAHKTSAACDVEDTTYRLKMPQVQQSDQGKFFCKATEWIQDPDRSWTQIAHKTTAACDVEIKRIVAPDAGSFIVYLKASKGPLQEGDALDIRCSVNAQNLPGHFFSVTWLKNQQKVAQIGSSGVLTMFDKERENAAEMRAVKTSHMDYLLTIRSTRTEDQGQYQCEVWQENMNEDGTFKKIQKQISSPETVSITAKESDLAVVMAMKDAVTEGDALRVVCSVSGFKGPLSVSWQHKKDSGASFSDVISLTHEGVMKDVGSKYQSRNVQTFHSPAGNFTLELGASATSDSGEYKCIVSEWTVQSNGEMKKANTHSQQKAIIVNSVESLMKVSLKSRTSTVPIDSPVELLCIVRGPKVSLAVRWMFQPRNSTVQTNILSISHTGEMAWRADQRNYQLSIQAQPTDTHFTLKVPRASKQQEGQYQCQVDAYQKDVQKALKNSNLLAVIVQKPVSKMSLYSPTSRLETTVNAEAKLECSVTRTTTNTSRFTVTWMFGSQMLLAMDLDAVVKFGPAAGLEMDQRIRMEIRQKQSFQLTIHQVRTSDSGQYHCEVEEWLQDPLGDWYSLKNMSVSTEMVVKEKEIKLRVQKDNRMLNITNHQAGFTIDCVIDSQSSDTSVFEVTWFKVQEEGPVTIFTARRDGILHSAITDKNLVFGRPLATHYKLTVPQISPTDVGQYYCQVEEWLLTANTWKRFASDKSGELSIYVHTEGDSKIQINPLGITLAIAIPLICILVLVIILLSRKGHKKKPELKKKKKKKDCLWAEKNGLTLVPTSD</sequence>